<evidence type="ECO:0000313" key="5">
    <source>
        <dbReference type="Proteomes" id="UP000237073"/>
    </source>
</evidence>
<name>A0A2P5GVJ2_9ENTR</name>
<dbReference type="AlphaFoldDB" id="A0A2P5GVJ2"/>
<accession>A0A2P5GVJ2</accession>
<dbReference type="Gene3D" id="2.40.128.500">
    <property type="entry name" value="YedD-like protein"/>
    <property type="match status" value="1"/>
</dbReference>
<keyword evidence="5" id="KW-1185">Reference proteome</keyword>
<dbReference type="InterPro" id="IPR038624">
    <property type="entry name" value="YedD-like_sf"/>
</dbReference>
<feature type="region of interest" description="Disordered" evidence="1">
    <location>
        <begin position="137"/>
        <end position="160"/>
    </location>
</feature>
<feature type="chain" id="PRO_5015138480" description="Lipoprotein" evidence="2">
    <location>
        <begin position="20"/>
        <end position="160"/>
    </location>
</feature>
<dbReference type="PROSITE" id="PS51257">
    <property type="entry name" value="PROKAR_LIPOPROTEIN"/>
    <property type="match status" value="1"/>
</dbReference>
<sequence length="160" mass="17756">MKKVAFAGLLLALTGCAQIDNYEEVVKTPAPGDLVGYWQSSGPQSKLVSPEAIASLIVTREGDTLDCRQWQRVIALPGKLMKRSDDYYNVTNKLEVYNLERSGAELEYAGMTLHRVDRPTQECADYLAKNPLSAQPVVTKPAAGKVESVKPKEKKNRVYR</sequence>
<dbReference type="EMBL" id="PQGD01000001">
    <property type="protein sequence ID" value="POP50588.1"/>
    <property type="molecule type" value="Genomic_DNA"/>
</dbReference>
<dbReference type="EMBL" id="PQGE01000001">
    <property type="protein sequence ID" value="POP47577.1"/>
    <property type="molecule type" value="Genomic_DNA"/>
</dbReference>
<evidence type="ECO:0000313" key="6">
    <source>
        <dbReference type="Proteomes" id="UP000247005"/>
    </source>
</evidence>
<comment type="caution">
    <text evidence="4">The sequence shown here is derived from an EMBL/GenBank/DDBJ whole genome shotgun (WGS) entry which is preliminary data.</text>
</comment>
<evidence type="ECO:0008006" key="7">
    <source>
        <dbReference type="Google" id="ProtNLM"/>
    </source>
</evidence>
<dbReference type="Pfam" id="PF13987">
    <property type="entry name" value="YedD"/>
    <property type="match status" value="1"/>
</dbReference>
<evidence type="ECO:0000256" key="1">
    <source>
        <dbReference type="SAM" id="MobiDB-lite"/>
    </source>
</evidence>
<organism evidence="4 6">
    <name type="scientific">Superficieibacter electus</name>
    <dbReference type="NCBI Taxonomy" id="2022662"/>
    <lineage>
        <taxon>Bacteria</taxon>
        <taxon>Pseudomonadati</taxon>
        <taxon>Pseudomonadota</taxon>
        <taxon>Gammaproteobacteria</taxon>
        <taxon>Enterobacterales</taxon>
        <taxon>Enterobacteriaceae</taxon>
        <taxon>Superficieibacter</taxon>
    </lineage>
</organism>
<dbReference type="Proteomes" id="UP000237073">
    <property type="component" value="Unassembled WGS sequence"/>
</dbReference>
<gene>
    <name evidence="4" type="ORF">CHU32_00005</name>
    <name evidence="3" type="ORF">CHU33_00005</name>
</gene>
<protein>
    <recommendedName>
        <fullName evidence="7">Lipoprotein</fullName>
    </recommendedName>
</protein>
<proteinExistence type="predicted"/>
<evidence type="ECO:0000256" key="2">
    <source>
        <dbReference type="SAM" id="SignalP"/>
    </source>
</evidence>
<dbReference type="Proteomes" id="UP000247005">
    <property type="component" value="Unassembled WGS sequence"/>
</dbReference>
<keyword evidence="2" id="KW-0732">Signal</keyword>
<dbReference type="NCBIfam" id="NF007705">
    <property type="entry name" value="PRK10397.1"/>
    <property type="match status" value="1"/>
</dbReference>
<evidence type="ECO:0000313" key="4">
    <source>
        <dbReference type="EMBL" id="POP50588.1"/>
    </source>
</evidence>
<reference evidence="5 6" key="1">
    <citation type="submission" date="2018-01" db="EMBL/GenBank/DDBJ databases">
        <title>Superficieibacter electus gen. nov., sp. nov., an extended-spectrum beta-lactamase possessing member of the Enterobacteriaceae family, isolated from intensive care unit surfaces.</title>
        <authorList>
            <person name="Potter R.F."/>
            <person name="D'Souza A.W."/>
        </authorList>
    </citation>
    <scope>NUCLEOTIDE SEQUENCE [LARGE SCALE GENOMIC DNA]</scope>
    <source>
        <strain evidence="4 6">BP-1</strain>
        <strain evidence="3 5">BP-2</strain>
    </source>
</reference>
<dbReference type="OrthoDB" id="6518935at2"/>
<feature type="signal peptide" evidence="2">
    <location>
        <begin position="1"/>
        <end position="19"/>
    </location>
</feature>
<evidence type="ECO:0000313" key="3">
    <source>
        <dbReference type="EMBL" id="POP47577.1"/>
    </source>
</evidence>
<dbReference type="InterPro" id="IPR025596">
    <property type="entry name" value="YedD"/>
</dbReference>